<evidence type="ECO:0000313" key="3">
    <source>
        <dbReference type="Proteomes" id="UP000664844"/>
    </source>
</evidence>
<dbReference type="Proteomes" id="UP000664844">
    <property type="component" value="Unassembled WGS sequence"/>
</dbReference>
<dbReference type="InterPro" id="IPR036397">
    <property type="entry name" value="RNaseH_sf"/>
</dbReference>
<proteinExistence type="predicted"/>
<evidence type="ECO:0000259" key="1">
    <source>
        <dbReference type="Pfam" id="PF13482"/>
    </source>
</evidence>
<reference evidence="2 3" key="1">
    <citation type="submission" date="2021-03" db="EMBL/GenBank/DDBJ databases">
        <title>Metabolic Capacity of the Antarctic Cyanobacterium Phormidium pseudopriestleyi that Sustains Oxygenic Photosynthesis in the Presence of Hydrogen Sulfide.</title>
        <authorList>
            <person name="Lumian J.E."/>
            <person name="Jungblut A.D."/>
            <person name="Dillon M.L."/>
            <person name="Hawes I."/>
            <person name="Doran P.T."/>
            <person name="Mackey T.J."/>
            <person name="Dick G.J."/>
            <person name="Grettenberger C.L."/>
            <person name="Sumner D.Y."/>
        </authorList>
    </citation>
    <scope>NUCLEOTIDE SEQUENCE [LARGE SCALE GENOMIC DNA]</scope>
    <source>
        <strain evidence="2 3">FRX01</strain>
    </source>
</reference>
<organism evidence="2 3">
    <name type="scientific">Phormidium pseudopriestleyi FRX01</name>
    <dbReference type="NCBI Taxonomy" id="1759528"/>
    <lineage>
        <taxon>Bacteria</taxon>
        <taxon>Bacillati</taxon>
        <taxon>Cyanobacteriota</taxon>
        <taxon>Cyanophyceae</taxon>
        <taxon>Oscillatoriophycideae</taxon>
        <taxon>Oscillatoriales</taxon>
        <taxon>Oscillatoriaceae</taxon>
        <taxon>Phormidium</taxon>
    </lineage>
</organism>
<name>A0ABS3FMZ9_9CYAN</name>
<dbReference type="EMBL" id="JAFLQW010000132">
    <property type="protein sequence ID" value="MBO0348479.1"/>
    <property type="molecule type" value="Genomic_DNA"/>
</dbReference>
<dbReference type="RefSeq" id="WP_207087027.1">
    <property type="nucleotide sequence ID" value="NZ_JAFLQW010000132.1"/>
</dbReference>
<gene>
    <name evidence="2" type="ORF">J0895_05035</name>
</gene>
<sequence length="219" mass="26386">MWKKELWLETDFINNFYPGHLHNLVFIDLEFFPVYVTPNKVQQRIFGYTITRILETNESQYIKIQLIENHREEKHLVKEIISDLQLLQGKIFVGFNIINSDLYCLTKRIRSLKLKPDISPLTILDLYDPKQSQYRGGLNGLFEYLDINIDKQINGLYIRRNAKRVLSQKENASEIINRIYEYCLEDAKNYFYIVSNWKQKFPPLDPNTFRQYEFKVKRY</sequence>
<evidence type="ECO:0000313" key="2">
    <source>
        <dbReference type="EMBL" id="MBO0348479.1"/>
    </source>
</evidence>
<dbReference type="SUPFAM" id="SSF53098">
    <property type="entry name" value="Ribonuclease H-like"/>
    <property type="match status" value="1"/>
</dbReference>
<dbReference type="Gene3D" id="3.30.420.10">
    <property type="entry name" value="Ribonuclease H-like superfamily/Ribonuclease H"/>
    <property type="match status" value="1"/>
</dbReference>
<dbReference type="Pfam" id="PF13482">
    <property type="entry name" value="RNase_H_2"/>
    <property type="match status" value="1"/>
</dbReference>
<dbReference type="InterPro" id="IPR038720">
    <property type="entry name" value="YprB_RNase_H-like_dom"/>
</dbReference>
<protein>
    <submittedName>
        <fullName evidence="2">Ribonuclease H-like domain-containing protein</fullName>
    </submittedName>
</protein>
<comment type="caution">
    <text evidence="2">The sequence shown here is derived from an EMBL/GenBank/DDBJ whole genome shotgun (WGS) entry which is preliminary data.</text>
</comment>
<feature type="domain" description="YprB ribonuclease H-like" evidence="1">
    <location>
        <begin position="55"/>
        <end position="195"/>
    </location>
</feature>
<dbReference type="InterPro" id="IPR012337">
    <property type="entry name" value="RNaseH-like_sf"/>
</dbReference>
<keyword evidence="3" id="KW-1185">Reference proteome</keyword>
<accession>A0ABS3FMZ9</accession>